<proteinExistence type="predicted"/>
<protein>
    <submittedName>
        <fullName evidence="2">Uncharacterized protein</fullName>
    </submittedName>
</protein>
<evidence type="ECO:0000313" key="1">
    <source>
        <dbReference type="EMBL" id="GLS46092.1"/>
    </source>
</evidence>
<accession>A0A7W6F7E0</accession>
<dbReference type="AlphaFoldDB" id="A0A7W6F7E0"/>
<evidence type="ECO:0000313" key="4">
    <source>
        <dbReference type="Proteomes" id="UP001156881"/>
    </source>
</evidence>
<dbReference type="Proteomes" id="UP001156881">
    <property type="component" value="Unassembled WGS sequence"/>
</dbReference>
<dbReference type="Proteomes" id="UP000517759">
    <property type="component" value="Unassembled WGS sequence"/>
</dbReference>
<reference evidence="1" key="1">
    <citation type="journal article" date="2014" name="Int. J. Syst. Evol. Microbiol.">
        <title>Complete genome of a new Firmicutes species belonging to the dominant human colonic microbiota ('Ruminococcus bicirculans') reveals two chromosomes and a selective capacity to utilize plant glucans.</title>
        <authorList>
            <consortium name="NISC Comparative Sequencing Program"/>
            <person name="Wegmann U."/>
            <person name="Louis P."/>
            <person name="Goesmann A."/>
            <person name="Henrissat B."/>
            <person name="Duncan S.H."/>
            <person name="Flint H.J."/>
        </authorList>
    </citation>
    <scope>NUCLEOTIDE SEQUENCE</scope>
    <source>
        <strain evidence="1">NBRC 107710</strain>
    </source>
</reference>
<sequence>MFTLAACAVLAAAAWLCRRHCARVASERSSLLEPLATLFDEPADRGVDRAGFATLTGRYRGRPIHLSLVADSLAFRRLPQLWCRIEVRVRIGGTQTLSILRRSTNVEFYSPASDMPIHHDVPAAWPQDTLIRGSETSWPLLDRLAMPAGTLLADPRLKEILVTPRGLRVSIQACEGERGAYLLMRGNRFAYEQIAPRNLLETLDAAVDLSAALQHQESCDARLSAEP</sequence>
<organism evidence="2 3">
    <name type="scientific">Methylobacterium brachythecii</name>
    <dbReference type="NCBI Taxonomy" id="1176177"/>
    <lineage>
        <taxon>Bacteria</taxon>
        <taxon>Pseudomonadati</taxon>
        <taxon>Pseudomonadota</taxon>
        <taxon>Alphaproteobacteria</taxon>
        <taxon>Hyphomicrobiales</taxon>
        <taxon>Methylobacteriaceae</taxon>
        <taxon>Methylobacterium</taxon>
    </lineage>
</organism>
<name>A0A7W6F7E0_9HYPH</name>
<reference evidence="4" key="2">
    <citation type="journal article" date="2019" name="Int. J. Syst. Evol. Microbiol.">
        <title>The Global Catalogue of Microorganisms (GCM) 10K type strain sequencing project: providing services to taxonomists for standard genome sequencing and annotation.</title>
        <authorList>
            <consortium name="The Broad Institute Genomics Platform"/>
            <consortium name="The Broad Institute Genome Sequencing Center for Infectious Disease"/>
            <person name="Wu L."/>
            <person name="Ma J."/>
        </authorList>
    </citation>
    <scope>NUCLEOTIDE SEQUENCE [LARGE SCALE GENOMIC DNA]</scope>
    <source>
        <strain evidence="4">NBRC 107710</strain>
    </source>
</reference>
<gene>
    <name evidence="1" type="ORF">GCM10007884_40830</name>
    <name evidence="2" type="ORF">GGR33_002799</name>
</gene>
<keyword evidence="4" id="KW-1185">Reference proteome</keyword>
<dbReference type="EMBL" id="BSPG01000033">
    <property type="protein sequence ID" value="GLS46092.1"/>
    <property type="molecule type" value="Genomic_DNA"/>
</dbReference>
<dbReference type="EMBL" id="JACIDN010000005">
    <property type="protein sequence ID" value="MBB3903290.1"/>
    <property type="molecule type" value="Genomic_DNA"/>
</dbReference>
<evidence type="ECO:0000313" key="2">
    <source>
        <dbReference type="EMBL" id="MBB3903290.1"/>
    </source>
</evidence>
<dbReference type="RefSeq" id="WP_183506149.1">
    <property type="nucleotide sequence ID" value="NZ_BSPG01000033.1"/>
</dbReference>
<reference evidence="2 3" key="3">
    <citation type="submission" date="2020-08" db="EMBL/GenBank/DDBJ databases">
        <title>Genomic Encyclopedia of Type Strains, Phase IV (KMG-IV): sequencing the most valuable type-strain genomes for metagenomic binning, comparative biology and taxonomic classification.</title>
        <authorList>
            <person name="Goeker M."/>
        </authorList>
    </citation>
    <scope>NUCLEOTIDE SEQUENCE [LARGE SCALE GENOMIC DNA]</scope>
    <source>
        <strain evidence="2 3">DSM 24105</strain>
    </source>
</reference>
<comment type="caution">
    <text evidence="2">The sequence shown here is derived from an EMBL/GenBank/DDBJ whole genome shotgun (WGS) entry which is preliminary data.</text>
</comment>
<reference evidence="1" key="4">
    <citation type="submission" date="2023-01" db="EMBL/GenBank/DDBJ databases">
        <title>Draft genome sequence of Methylobacterium brachythecii strain NBRC 107710.</title>
        <authorList>
            <person name="Sun Q."/>
            <person name="Mori K."/>
        </authorList>
    </citation>
    <scope>NUCLEOTIDE SEQUENCE</scope>
    <source>
        <strain evidence="1">NBRC 107710</strain>
    </source>
</reference>
<evidence type="ECO:0000313" key="3">
    <source>
        <dbReference type="Proteomes" id="UP000517759"/>
    </source>
</evidence>